<evidence type="ECO:0000313" key="1">
    <source>
        <dbReference type="EMBL" id="OGY43917.1"/>
    </source>
</evidence>
<dbReference type="InterPro" id="IPR036583">
    <property type="entry name" value="23S_rRNA_IVS_sf"/>
</dbReference>
<dbReference type="SUPFAM" id="SSF158446">
    <property type="entry name" value="IVS-encoded protein-like"/>
    <property type="match status" value="1"/>
</dbReference>
<organism evidence="1 2">
    <name type="scientific">Candidatus Buchananbacteria bacterium RIFCSPHIGHO2_01_FULL_39_14</name>
    <dbReference type="NCBI Taxonomy" id="1797532"/>
    <lineage>
        <taxon>Bacteria</taxon>
        <taxon>Candidatus Buchananiibacteriota</taxon>
    </lineage>
</organism>
<protein>
    <recommendedName>
        <fullName evidence="3">Four helix bundle protein</fullName>
    </recommendedName>
</protein>
<reference evidence="1 2" key="1">
    <citation type="journal article" date="2016" name="Nat. Commun.">
        <title>Thousands of microbial genomes shed light on interconnected biogeochemical processes in an aquifer system.</title>
        <authorList>
            <person name="Anantharaman K."/>
            <person name="Brown C.T."/>
            <person name="Hug L.A."/>
            <person name="Sharon I."/>
            <person name="Castelle C.J."/>
            <person name="Probst A.J."/>
            <person name="Thomas B.C."/>
            <person name="Singh A."/>
            <person name="Wilkins M.J."/>
            <person name="Karaoz U."/>
            <person name="Brodie E.L."/>
            <person name="Williams K.H."/>
            <person name="Hubbard S.S."/>
            <person name="Banfield J.F."/>
        </authorList>
    </citation>
    <scope>NUCLEOTIDE SEQUENCE [LARGE SCALE GENOMIC DNA]</scope>
</reference>
<accession>A0A1G1XXA2</accession>
<dbReference type="EMBL" id="MHIB01000027">
    <property type="protein sequence ID" value="OGY43917.1"/>
    <property type="molecule type" value="Genomic_DNA"/>
</dbReference>
<dbReference type="Proteomes" id="UP000178930">
    <property type="component" value="Unassembled WGS sequence"/>
</dbReference>
<dbReference type="NCBIfam" id="TIGR02436">
    <property type="entry name" value="four helix bundle protein"/>
    <property type="match status" value="1"/>
</dbReference>
<comment type="caution">
    <text evidence="1">The sequence shown here is derived from an EMBL/GenBank/DDBJ whole genome shotgun (WGS) entry which is preliminary data.</text>
</comment>
<dbReference type="AlphaFoldDB" id="A0A1G1XXA2"/>
<proteinExistence type="predicted"/>
<sequence length="94" mass="10497">MPNDITSRVLIRETIRSACPIGANVVEGGAGHSRKEFINFLTIARKSAIETNYWLQLLKLSYPAFKGKIDNLLDENNQIGKIITAIIKNTKKVL</sequence>
<dbReference type="PANTHER" id="PTHR38471:SF2">
    <property type="entry name" value="FOUR HELIX BUNDLE PROTEIN"/>
    <property type="match status" value="1"/>
</dbReference>
<gene>
    <name evidence="1" type="ORF">A2729_01180</name>
</gene>
<evidence type="ECO:0000313" key="2">
    <source>
        <dbReference type="Proteomes" id="UP000178930"/>
    </source>
</evidence>
<evidence type="ECO:0008006" key="3">
    <source>
        <dbReference type="Google" id="ProtNLM"/>
    </source>
</evidence>
<name>A0A1G1XXA2_9BACT</name>
<dbReference type="Pfam" id="PF05635">
    <property type="entry name" value="23S_rRNA_IVP"/>
    <property type="match status" value="1"/>
</dbReference>
<dbReference type="Gene3D" id="1.20.1440.60">
    <property type="entry name" value="23S rRNA-intervening sequence"/>
    <property type="match status" value="1"/>
</dbReference>
<dbReference type="PANTHER" id="PTHR38471">
    <property type="entry name" value="FOUR HELIX BUNDLE PROTEIN"/>
    <property type="match status" value="1"/>
</dbReference>
<dbReference type="InterPro" id="IPR012657">
    <property type="entry name" value="23S_rRNA-intervening_sequence"/>
</dbReference>